<dbReference type="PANTHER" id="PTHR12684">
    <property type="entry name" value="PUTATIVE PHOSPHOTRANSFERASE"/>
    <property type="match status" value="1"/>
</dbReference>
<evidence type="ECO:0000256" key="5">
    <source>
        <dbReference type="HAMAP-Rule" id="MF_00299"/>
    </source>
</evidence>
<dbReference type="PANTHER" id="PTHR12684:SF2">
    <property type="entry name" value="TRNA 2'-PHOSPHOTRANSFERASE 1"/>
    <property type="match status" value="1"/>
</dbReference>
<dbReference type="InterPro" id="IPR022928">
    <property type="entry name" value="RNA_2'-PTrans_KptA"/>
</dbReference>
<protein>
    <recommendedName>
        <fullName evidence="5">Probable RNA 2'-phosphotransferase</fullName>
        <ecNumber evidence="5">2.7.1.-</ecNumber>
    </recommendedName>
</protein>
<dbReference type="GO" id="GO:0003950">
    <property type="term" value="F:NAD+ poly-ADP-ribosyltransferase activity"/>
    <property type="evidence" value="ECO:0007669"/>
    <property type="project" value="InterPro"/>
</dbReference>
<name>A0A1F6CGZ2_HANXR</name>
<gene>
    <name evidence="5" type="primary">kptA</name>
    <name evidence="7" type="ORF">A3F84_00135</name>
</gene>
<evidence type="ECO:0000313" key="8">
    <source>
        <dbReference type="Proteomes" id="UP000178606"/>
    </source>
</evidence>
<keyword evidence="3 5" id="KW-0520">NAD</keyword>
<evidence type="ECO:0000256" key="3">
    <source>
        <dbReference type="ARBA" id="ARBA00023027"/>
    </source>
</evidence>
<dbReference type="EMBL" id="MFKF01000255">
    <property type="protein sequence ID" value="OGG48132.1"/>
    <property type="molecule type" value="Genomic_DNA"/>
</dbReference>
<dbReference type="InterPro" id="IPR042081">
    <property type="entry name" value="RNA_2'-PTrans_C"/>
</dbReference>
<evidence type="ECO:0000256" key="6">
    <source>
        <dbReference type="SAM" id="MobiDB-lite"/>
    </source>
</evidence>
<sequence>MDRRDVEHLSKMLSLMLRHRPEEFGVEVDRHGYADLNDVLAALQERTPSVTMEDIDHLVYEAEKQRFEIANGRIRARYGHSIPIEIDRAPAEPPEFLYQEVSAGDLEFVKREGLVPQDRQYVHLSFDPHREGRQGRRRGPQVVVRVRAREAHAAGVAFYDCGPTMLTARVPVDFLDIPEAPPPVQAQSFRAFEAPSGPAPGTPPDAPKPPITYGRVRKTIPRR</sequence>
<feature type="compositionally biased region" description="Pro residues" evidence="6">
    <location>
        <begin position="197"/>
        <end position="210"/>
    </location>
</feature>
<dbReference type="AlphaFoldDB" id="A0A1F6CGZ2"/>
<comment type="function">
    <text evidence="4 5">Removes the 2'-phosphate from RNA via an intermediate in which the phosphate is ADP-ribosylated by NAD followed by a presumed transesterification to release the RNA and generate ADP-ribose 1''-2''-cyclic phosphate (APPR&gt;P). May function as an ADP-ribosylase.</text>
</comment>
<proteinExistence type="inferred from homology"/>
<comment type="similarity">
    <text evidence="1 5">Belongs to the KptA/TPT1 family.</text>
</comment>
<dbReference type="HAMAP" id="MF_00299">
    <property type="entry name" value="KptA"/>
    <property type="match status" value="1"/>
</dbReference>
<comment type="caution">
    <text evidence="7">The sequence shown here is derived from an EMBL/GenBank/DDBJ whole genome shotgun (WGS) entry which is preliminary data.</text>
</comment>
<reference evidence="7 8" key="1">
    <citation type="journal article" date="2016" name="Nat. Commun.">
        <title>Thousands of microbial genomes shed light on interconnected biogeochemical processes in an aquifer system.</title>
        <authorList>
            <person name="Anantharaman K."/>
            <person name="Brown C.T."/>
            <person name="Hug L.A."/>
            <person name="Sharon I."/>
            <person name="Castelle C.J."/>
            <person name="Probst A.J."/>
            <person name="Thomas B.C."/>
            <person name="Singh A."/>
            <person name="Wilkins M.J."/>
            <person name="Karaoz U."/>
            <person name="Brodie E.L."/>
            <person name="Williams K.H."/>
            <person name="Hubbard S.S."/>
            <person name="Banfield J.F."/>
        </authorList>
    </citation>
    <scope>NUCLEOTIDE SEQUENCE [LARGE SCALE GENOMIC DNA]</scope>
    <source>
        <strain evidence="8">RIFCSPLOWO2_12_FULL_64_10</strain>
    </source>
</reference>
<dbReference type="Gene3D" id="1.10.10.970">
    <property type="entry name" value="RNA 2'-phosphotransferase, Tpt1/KptA family, N-terminal domain"/>
    <property type="match status" value="1"/>
</dbReference>
<evidence type="ECO:0000256" key="1">
    <source>
        <dbReference type="ARBA" id="ARBA00009836"/>
    </source>
</evidence>
<dbReference type="SUPFAM" id="SSF56399">
    <property type="entry name" value="ADP-ribosylation"/>
    <property type="match status" value="1"/>
</dbReference>
<dbReference type="Pfam" id="PF01885">
    <property type="entry name" value="PTS_2-RNA"/>
    <property type="match status" value="1"/>
</dbReference>
<evidence type="ECO:0000313" key="7">
    <source>
        <dbReference type="EMBL" id="OGG48132.1"/>
    </source>
</evidence>
<evidence type="ECO:0000256" key="4">
    <source>
        <dbReference type="ARBA" id="ARBA00025212"/>
    </source>
</evidence>
<dbReference type="GO" id="GO:0000215">
    <property type="term" value="F:tRNA 2'-phosphotransferase activity"/>
    <property type="evidence" value="ECO:0007669"/>
    <property type="project" value="TreeGrafter"/>
</dbReference>
<evidence type="ECO:0000256" key="2">
    <source>
        <dbReference type="ARBA" id="ARBA00022679"/>
    </source>
</evidence>
<accession>A0A1F6CGZ2</accession>
<keyword evidence="2 5" id="KW-0808">Transferase</keyword>
<organism evidence="7 8">
    <name type="scientific">Handelsmanbacteria sp. (strain RIFCSPLOWO2_12_FULL_64_10)</name>
    <dbReference type="NCBI Taxonomy" id="1817868"/>
    <lineage>
        <taxon>Bacteria</taxon>
        <taxon>Candidatus Handelsmaniibacteriota</taxon>
    </lineage>
</organism>
<feature type="region of interest" description="Disordered" evidence="6">
    <location>
        <begin position="185"/>
        <end position="223"/>
    </location>
</feature>
<dbReference type="InterPro" id="IPR042080">
    <property type="entry name" value="RNA_2'-PTrans_N"/>
</dbReference>
<dbReference type="Proteomes" id="UP000178606">
    <property type="component" value="Unassembled WGS sequence"/>
</dbReference>
<dbReference type="Gene3D" id="3.20.170.30">
    <property type="match status" value="1"/>
</dbReference>
<dbReference type="GO" id="GO:0006388">
    <property type="term" value="P:tRNA splicing, via endonucleolytic cleavage and ligation"/>
    <property type="evidence" value="ECO:0007669"/>
    <property type="project" value="UniProtKB-UniRule"/>
</dbReference>
<dbReference type="InterPro" id="IPR002745">
    <property type="entry name" value="Ptrans_KptA/Tpt1"/>
</dbReference>
<dbReference type="EC" id="2.7.1.-" evidence="5"/>